<accession>A0A128A0P9</accession>
<dbReference type="Proteomes" id="UP000196239">
    <property type="component" value="Chromosome 1"/>
</dbReference>
<reference evidence="2" key="1">
    <citation type="submission" date="2015-10" db="EMBL/GenBank/DDBJ databases">
        <authorList>
            <person name="Lehtovirta-Morley L.E."/>
            <person name="Vieille C."/>
        </authorList>
    </citation>
    <scope>NUCLEOTIDE SEQUENCE [LARGE SCALE GENOMIC DNA]</scope>
</reference>
<evidence type="ECO:0000313" key="1">
    <source>
        <dbReference type="EMBL" id="CUR50924.1"/>
    </source>
</evidence>
<dbReference type="KEGG" id="ndv:NDEV_0159"/>
<keyword evidence="2" id="KW-1185">Reference proteome</keyword>
<organism evidence="1 2">
    <name type="scientific">Nitrosotalea devaniterrae</name>
    <dbReference type="NCBI Taxonomy" id="1078905"/>
    <lineage>
        <taxon>Archaea</taxon>
        <taxon>Nitrososphaerota</taxon>
        <taxon>Nitrososphaeria</taxon>
        <taxon>Nitrosotaleales</taxon>
        <taxon>Nitrosotaleaceae</taxon>
        <taxon>Nitrosotalea</taxon>
    </lineage>
</organism>
<protein>
    <submittedName>
        <fullName evidence="1">S-layer protein</fullName>
    </submittedName>
</protein>
<proteinExistence type="predicted"/>
<name>A0A128A0P9_9ARCH</name>
<evidence type="ECO:0000313" key="2">
    <source>
        <dbReference type="Proteomes" id="UP000196239"/>
    </source>
</evidence>
<sequence>MYNNTLRKITSLTLLTILLSSSAVFAMPNALPSAHASTNANLFVSAENSQWNNYFAGPQVIQVIVADPDINRLDQGYGEPTVTVNGKKLRMAQNTDGNWYGYFADSKQAQTADSTVQNTVAGKGLDFGSFCSATSAKIATGVDFSETKGVAIADQVYSSTTLSTGNALGSNGTQTPGATVSTDCGAGGVLTVADPAKEAQTKYNHVIRENKTLTQAKTGVTYGQIGFINSNAWPVVQLYDFASLPSVVTVDYHKAGGDQVVNLTFDRIPDGLLSTTVDRSAYPQNTQVFLQVNDPQLNIDPTEEDSWTWATNSSNPGVFYQLFNRNGGVDADGTTGAQNLIGNLTSLMFNHNGKLTVTPQAQSQRVIDFQKNGKDTLTSVSQRGSPATLTTASLGANTLPLTLIESGGVNVGTFGSWDGAKTSEIITVDNANIRGQSAVVRYNDRDLSLVGGFSFASIAQSPLNGTWAGGQRIPVTVTDADSNKNGRITEHLNFYDPNYKRISTMKIGTPFTLSQAGAAKITAFLTGSYLNLVHTTTQGVYTYEGLSHAASGNASMAASANLAEDEGFSARPILKLTNSTAGNVGIPNGGTLFIDLNVTAGKLQSIINNPVGAASSTKFKGFDFLNYDLRSFGSLNNVTGSSISNATIYLVEQTAANHQILDPAQNKLIKTGSFKLYSLANVTSLQGFVNLNGTQTTIGGSASNDAKVTLNNIFNTVVSTHNIGIAIQFRTVGNLASGVVTINPAGEPVAVDFFSIGTIGDGLTNDQRVNNAIYRFELEESGDNTGVFTGTNQYVMLNQLNIYNPTTYSTLRPIQHDVKFAAITDMLQAEARAPQVTYFDLGQDGVNTQISAQTDIPTHTGVVSFDSKTYKIGDTVTITLSDADLNVDNDLVDIYTAVTPVYSAATTTGNADDQRQDPATDTIGTAGLGSYLNGQTAIGRLLDVQFGQQNVRWSNSKINGTTTNTAHCFTAESNGATANGFASSLSASGFSLVETGPSTGIFTGTFEVPDQLCQSGSKKSVVGQNIKVNYVDFRDDSGKLVEVSDNSGVRGNTGSVKLDKAVYPVPYGTIGSTTSTANFDKPSGTSTTSLNGVFPLHRDLTGVNGISSTNVLTAGTVLVHIRVNDQDFNTSPIGTDNLATGVNDGNHGPVAVQITRQGSSVLLATAGGPTALGGKILTLNSTTSLPATNAAAWSQVRELGPMTEIAPDAGIFQANLPIELTDGPAGTDCPTPDHYDASINGSSTFGAQSVRFYTTSSTPYCVRQGDVLTVTYIDNNDASGNTQTVTDSSTFDLRNGVLQSDKSVYIIGSDMILTLVEPDFNLDSQTAETVPLDLVEWDSHAFKKTMGPLGGESAAFDAKPSTFVETGKDTGIFQSVIKVPKTLNGNLLERGEQIHLEYTDWGPAGSKTVGKNNQDIQLTIYTSNFGATVELDQKVYTWTDRVYITVVAPDHNFDPNLIDIIGDNDENKVTVSTRGNSLSPYKLVETGVDTGIFTGYVILQGDSSIVSTGGVDGAGLKPVGVQGVTTGSGPTNGFLPATEQDGVSVSFEFTRDQTVTGSALIRWNIGEIKWLEASYPANGQGVLQIVDPDMNLNPKAVDKFDTNVWSDSDSGGIKLTMTETGEATGIFQGTIYFTTNFQSSGNRLHVAEGDTVTGEYRDRTLPPPYTPSDQLRLTSTTFIGTVVPPLERAPASNPRIVDSFGNAVTGAVKSGQQIQITADLTNGQDRDQPFAYLVQIQDANGVTVSLSWITGTLTAGQSLNPAQSWTPQSSGTYTAQIFVWQSIDNPNALSPPLSTTINVA</sequence>
<gene>
    <name evidence="1" type="primary">slp1</name>
    <name evidence="1" type="ORF">NDEV_0159</name>
</gene>
<dbReference type="EMBL" id="LN890280">
    <property type="protein sequence ID" value="CUR50924.1"/>
    <property type="molecule type" value="Genomic_DNA"/>
</dbReference>